<dbReference type="PROSITE" id="PS00039">
    <property type="entry name" value="DEAD_ATP_HELICASE"/>
    <property type="match status" value="1"/>
</dbReference>
<dbReference type="SMART" id="SM00487">
    <property type="entry name" value="DEXDc"/>
    <property type="match status" value="1"/>
</dbReference>
<dbReference type="InterPro" id="IPR044742">
    <property type="entry name" value="DEAD/DEAH_RhlB"/>
</dbReference>
<keyword evidence="1" id="KW-0547">Nucleotide-binding</keyword>
<dbReference type="PANTHER" id="PTHR47959">
    <property type="entry name" value="ATP-DEPENDENT RNA HELICASE RHLE-RELATED"/>
    <property type="match status" value="1"/>
</dbReference>
<dbReference type="InterPro" id="IPR050079">
    <property type="entry name" value="DEAD_box_RNA_helicase"/>
</dbReference>
<evidence type="ECO:0000259" key="6">
    <source>
        <dbReference type="PROSITE" id="PS51195"/>
    </source>
</evidence>
<proteinExistence type="predicted"/>
<dbReference type="InterPro" id="IPR027417">
    <property type="entry name" value="P-loop_NTPase"/>
</dbReference>
<dbReference type="InterPro" id="IPR011545">
    <property type="entry name" value="DEAD/DEAH_box_helicase_dom"/>
</dbReference>
<dbReference type="GO" id="GO:0005829">
    <property type="term" value="C:cytosol"/>
    <property type="evidence" value="ECO:0007669"/>
    <property type="project" value="TreeGrafter"/>
</dbReference>
<name>A0A382NMN6_9ZZZZ</name>
<dbReference type="GO" id="GO:0005524">
    <property type="term" value="F:ATP binding"/>
    <property type="evidence" value="ECO:0007669"/>
    <property type="project" value="UniProtKB-KW"/>
</dbReference>
<evidence type="ECO:0000256" key="3">
    <source>
        <dbReference type="ARBA" id="ARBA00022806"/>
    </source>
</evidence>
<dbReference type="EMBL" id="UINC01101489">
    <property type="protein sequence ID" value="SVC62336.1"/>
    <property type="molecule type" value="Genomic_DNA"/>
</dbReference>
<feature type="domain" description="DEAD-box RNA helicase Q" evidence="6">
    <location>
        <begin position="20"/>
        <end position="48"/>
    </location>
</feature>
<organism evidence="7">
    <name type="scientific">marine metagenome</name>
    <dbReference type="NCBI Taxonomy" id="408172"/>
    <lineage>
        <taxon>unclassified sequences</taxon>
        <taxon>metagenomes</taxon>
        <taxon>ecological metagenomes</taxon>
    </lineage>
</organism>
<dbReference type="InterPro" id="IPR014001">
    <property type="entry name" value="Helicase_ATP-bd"/>
</dbReference>
<evidence type="ECO:0000259" key="5">
    <source>
        <dbReference type="PROSITE" id="PS51192"/>
    </source>
</evidence>
<evidence type="ECO:0000313" key="7">
    <source>
        <dbReference type="EMBL" id="SVC62336.1"/>
    </source>
</evidence>
<dbReference type="PROSITE" id="PS51192">
    <property type="entry name" value="HELICASE_ATP_BIND_1"/>
    <property type="match status" value="1"/>
</dbReference>
<evidence type="ECO:0000256" key="1">
    <source>
        <dbReference type="ARBA" id="ARBA00022741"/>
    </source>
</evidence>
<reference evidence="7" key="1">
    <citation type="submission" date="2018-05" db="EMBL/GenBank/DDBJ databases">
        <authorList>
            <person name="Lanie J.A."/>
            <person name="Ng W.-L."/>
            <person name="Kazmierczak K.M."/>
            <person name="Andrzejewski T.M."/>
            <person name="Davidsen T.M."/>
            <person name="Wayne K.J."/>
            <person name="Tettelin H."/>
            <person name="Glass J.I."/>
            <person name="Rusch D."/>
            <person name="Podicherti R."/>
            <person name="Tsui H.-C.T."/>
            <person name="Winkler M.E."/>
        </authorList>
    </citation>
    <scope>NUCLEOTIDE SEQUENCE</scope>
</reference>
<evidence type="ECO:0000256" key="2">
    <source>
        <dbReference type="ARBA" id="ARBA00022801"/>
    </source>
</evidence>
<keyword evidence="4" id="KW-0067">ATP-binding</keyword>
<dbReference type="Pfam" id="PF00270">
    <property type="entry name" value="DEAD"/>
    <property type="match status" value="1"/>
</dbReference>
<evidence type="ECO:0008006" key="8">
    <source>
        <dbReference type="Google" id="ProtNLM"/>
    </source>
</evidence>
<dbReference type="PANTHER" id="PTHR47959:SF13">
    <property type="entry name" value="ATP-DEPENDENT RNA HELICASE RHLE"/>
    <property type="match status" value="1"/>
</dbReference>
<accession>A0A382NMN6</accession>
<keyword evidence="3" id="KW-0347">Helicase</keyword>
<feature type="domain" description="Helicase ATP-binding" evidence="5">
    <location>
        <begin position="51"/>
        <end position="221"/>
    </location>
</feature>
<dbReference type="Gene3D" id="3.40.50.300">
    <property type="entry name" value="P-loop containing nucleotide triphosphate hydrolases"/>
    <property type="match status" value="1"/>
</dbReference>
<protein>
    <recommendedName>
        <fullName evidence="8">Helicase ATP-binding domain-containing protein</fullName>
    </recommendedName>
</protein>
<dbReference type="GO" id="GO:0016787">
    <property type="term" value="F:hydrolase activity"/>
    <property type="evidence" value="ECO:0007669"/>
    <property type="project" value="UniProtKB-KW"/>
</dbReference>
<dbReference type="InterPro" id="IPR014014">
    <property type="entry name" value="RNA_helicase_DEAD_Q_motif"/>
</dbReference>
<dbReference type="GO" id="GO:0003676">
    <property type="term" value="F:nucleic acid binding"/>
    <property type="evidence" value="ECO:0007669"/>
    <property type="project" value="InterPro"/>
</dbReference>
<evidence type="ECO:0000256" key="4">
    <source>
        <dbReference type="ARBA" id="ARBA00022840"/>
    </source>
</evidence>
<dbReference type="AlphaFoldDB" id="A0A382NMN6"/>
<dbReference type="InterPro" id="IPR000629">
    <property type="entry name" value="RNA-helicase_DEAD-box_CS"/>
</dbReference>
<dbReference type="SUPFAM" id="SSF52540">
    <property type="entry name" value="P-loop containing nucleoside triphosphate hydrolases"/>
    <property type="match status" value="1"/>
</dbReference>
<gene>
    <name evidence="7" type="ORF">METZ01_LOCUS315190</name>
</gene>
<feature type="non-terminal residue" evidence="7">
    <location>
        <position position="250"/>
    </location>
</feature>
<keyword evidence="2" id="KW-0378">Hydrolase</keyword>
<dbReference type="CDD" id="cd00268">
    <property type="entry name" value="DEADc"/>
    <property type="match status" value="1"/>
</dbReference>
<dbReference type="PROSITE" id="PS51195">
    <property type="entry name" value="Q_MOTIF"/>
    <property type="match status" value="1"/>
</dbReference>
<sequence>MLRDVRAISNLPLTEESRTLKFTEFDLKPEILSGLGEMGYEETTPIQEKAMPHVLAGRDVVGLAETGSGKTSACAIPLVNMTATENPVIQHLILVPTRELALQYVQEIDDVAKNSDVVPFAVFGGFDIGIQKAKLNHGVHILVATPGRLIDLIWNTKIDMQQVRTVVLDEADEMLDMGFIDDVDFILSCMLQEYQVLLWSATMPPEIEKLTSKYLKDPVKIVLNRDQGAPSSLQHHFMQVRGDRVDQLLD</sequence>
<dbReference type="GO" id="GO:0003724">
    <property type="term" value="F:RNA helicase activity"/>
    <property type="evidence" value="ECO:0007669"/>
    <property type="project" value="InterPro"/>
</dbReference>